<gene>
    <name evidence="3" type="ORF">B0J11DRAFT_523965</name>
</gene>
<dbReference type="InterPro" id="IPR052895">
    <property type="entry name" value="HetReg/Transcr_Mod"/>
</dbReference>
<name>A0A9P9ITU8_9PLEO</name>
<feature type="domain" description="Heterokaryon incompatibility" evidence="2">
    <location>
        <begin position="85"/>
        <end position="250"/>
    </location>
</feature>
<dbReference type="EMBL" id="JAGMWT010000004">
    <property type="protein sequence ID" value="KAH7130729.1"/>
    <property type="molecule type" value="Genomic_DNA"/>
</dbReference>
<dbReference type="AlphaFoldDB" id="A0A9P9ITU8"/>
<evidence type="ECO:0000313" key="3">
    <source>
        <dbReference type="EMBL" id="KAH7130729.1"/>
    </source>
</evidence>
<dbReference type="InterPro" id="IPR010730">
    <property type="entry name" value="HET"/>
</dbReference>
<dbReference type="Proteomes" id="UP000700596">
    <property type="component" value="Unassembled WGS sequence"/>
</dbReference>
<evidence type="ECO:0000259" key="2">
    <source>
        <dbReference type="Pfam" id="PF06985"/>
    </source>
</evidence>
<comment type="caution">
    <text evidence="3">The sequence shown here is derived from an EMBL/GenBank/DDBJ whole genome shotgun (WGS) entry which is preliminary data.</text>
</comment>
<reference evidence="3" key="1">
    <citation type="journal article" date="2021" name="Nat. Commun.">
        <title>Genetic determinants of endophytism in the Arabidopsis root mycobiome.</title>
        <authorList>
            <person name="Mesny F."/>
            <person name="Miyauchi S."/>
            <person name="Thiergart T."/>
            <person name="Pickel B."/>
            <person name="Atanasova L."/>
            <person name="Karlsson M."/>
            <person name="Huettel B."/>
            <person name="Barry K.W."/>
            <person name="Haridas S."/>
            <person name="Chen C."/>
            <person name="Bauer D."/>
            <person name="Andreopoulos W."/>
            <person name="Pangilinan J."/>
            <person name="LaButti K."/>
            <person name="Riley R."/>
            <person name="Lipzen A."/>
            <person name="Clum A."/>
            <person name="Drula E."/>
            <person name="Henrissat B."/>
            <person name="Kohler A."/>
            <person name="Grigoriev I.V."/>
            <person name="Martin F.M."/>
            <person name="Hacquard S."/>
        </authorList>
    </citation>
    <scope>NUCLEOTIDE SEQUENCE</scope>
    <source>
        <strain evidence="3">MPI-CAGE-CH-0243</strain>
    </source>
</reference>
<protein>
    <submittedName>
        <fullName evidence="3">Heterokaryon incompatibility protein-domain-containing protein</fullName>
    </submittedName>
</protein>
<feature type="region of interest" description="Disordered" evidence="1">
    <location>
        <begin position="1"/>
        <end position="30"/>
    </location>
</feature>
<proteinExistence type="predicted"/>
<accession>A0A9P9ITU8</accession>
<dbReference type="PANTHER" id="PTHR24148:SF82">
    <property type="entry name" value="HETEROKARYON INCOMPATIBILITY DOMAIN-CONTAINING PROTEIN"/>
    <property type="match status" value="1"/>
</dbReference>
<evidence type="ECO:0000256" key="1">
    <source>
        <dbReference type="SAM" id="MobiDB-lite"/>
    </source>
</evidence>
<organism evidence="3 4">
    <name type="scientific">Dendryphion nanum</name>
    <dbReference type="NCBI Taxonomy" id="256645"/>
    <lineage>
        <taxon>Eukaryota</taxon>
        <taxon>Fungi</taxon>
        <taxon>Dikarya</taxon>
        <taxon>Ascomycota</taxon>
        <taxon>Pezizomycotina</taxon>
        <taxon>Dothideomycetes</taxon>
        <taxon>Pleosporomycetidae</taxon>
        <taxon>Pleosporales</taxon>
        <taxon>Torulaceae</taxon>
        <taxon>Dendryphion</taxon>
    </lineage>
</organism>
<dbReference type="PANTHER" id="PTHR24148">
    <property type="entry name" value="ANKYRIN REPEAT DOMAIN-CONTAINING PROTEIN 39 HOMOLOG-RELATED"/>
    <property type="match status" value="1"/>
</dbReference>
<dbReference type="Pfam" id="PF06985">
    <property type="entry name" value="HET"/>
    <property type="match status" value="1"/>
</dbReference>
<evidence type="ECO:0000313" key="4">
    <source>
        <dbReference type="Proteomes" id="UP000700596"/>
    </source>
</evidence>
<sequence length="803" mass="91988">MSSRVKVQAGDFSPSPRKVVDKDEDENQIESSSATVAFGNMDVYEGDVAELSGSEIRLLLVHPGPLDSPITTELVKRNIDDSLDYDALSYVWGNYNHRQPHSITCNEKTFIITPNLMTALQHLRLESGIRTIWVDAICINQANLDERSDQVAMMFRIYRSASKVCAWLGTTSQQSEGLRDYLDLLPPHATSLGEWVYNHHIFFRDHPLSRTDYDLRQVLNQKLIRDQCFVDELHKLFDSKWFSRVWILQEAAANKNLELILGRLQLSWNKALYLAMLISLENKEDGHLVRILRWKVTKARLVGMVREQIDPSSIALTGGCGLQDIMAMSTTCKATDDRDRVFALLSLVTDKYDLLFLPRPDYNRTYAEAMEQTSIAIIHAQSASLNFLAQAGRSLQRFERWPSWIPDYANPQQAHARWKGQAFCGPFQGGGRISVNKLTSRNVLICHGNIRARVSQTSDPPIFEQLTTEKLKMFLVHWEGILQEVSNDWTDIEFLTKYHSLISRTAGDIILSVVQDVVSQSHNAAEFQEILGLTHPNVRSRHLFGLFMNDWQPAILDGYHPAFVCIGSEPGDEIAEVLGSEHFLTLRRREGFHEIMGRCFVGESRDIPFPCVQSCEWQRSREVLGRYLHLSTTGRWRRLLAPGWVQIIHEQPDFSPPEGWVRYKTKQFGLEKAFYTWCYHTETLQRINVAPVQYGEEYNPAENFDPIPPGWEFVNLPSSYCTHNETGQTLARDPRYTDNTLGPIPDGWTVQRVVHRSQEDERAHKPYSCDLYFVNLATGDWTREDPCLAEDFDIAGFEGLRIM</sequence>
<dbReference type="OrthoDB" id="2157530at2759"/>
<keyword evidence="4" id="KW-1185">Reference proteome</keyword>